<keyword evidence="1" id="KW-1015">Disulfide bond</keyword>
<dbReference type="Pfam" id="PF08205">
    <property type="entry name" value="C2-set_2"/>
    <property type="match status" value="1"/>
</dbReference>
<organism evidence="3 4">
    <name type="scientific">Cimex lectularius</name>
    <name type="common">Bed bug</name>
    <name type="synonym">Acanthia lectularia</name>
    <dbReference type="NCBI Taxonomy" id="79782"/>
    <lineage>
        <taxon>Eukaryota</taxon>
        <taxon>Metazoa</taxon>
        <taxon>Ecdysozoa</taxon>
        <taxon>Arthropoda</taxon>
        <taxon>Hexapoda</taxon>
        <taxon>Insecta</taxon>
        <taxon>Pterygota</taxon>
        <taxon>Neoptera</taxon>
        <taxon>Paraneoptera</taxon>
        <taxon>Hemiptera</taxon>
        <taxon>Heteroptera</taxon>
        <taxon>Panheteroptera</taxon>
        <taxon>Cimicomorpha</taxon>
        <taxon>Cimicidae</taxon>
        <taxon>Cimex</taxon>
    </lineage>
</organism>
<accession>A0A8I6STZ8</accession>
<reference evidence="3" key="1">
    <citation type="submission" date="2022-01" db="UniProtKB">
        <authorList>
            <consortium name="EnsemblMetazoa"/>
        </authorList>
    </citation>
    <scope>IDENTIFICATION</scope>
</reference>
<name>A0A8I6STZ8_CIMLE</name>
<proteinExistence type="predicted"/>
<keyword evidence="4" id="KW-1185">Reference proteome</keyword>
<dbReference type="AlphaFoldDB" id="A0A8I6STZ8"/>
<dbReference type="OrthoDB" id="6415662at2759"/>
<dbReference type="EnsemblMetazoa" id="XM_024229990.1">
    <property type="protein sequence ID" value="XP_024085758.1"/>
    <property type="gene ID" value="LOC112126130"/>
</dbReference>
<dbReference type="KEGG" id="clec:112126130"/>
<dbReference type="GeneID" id="112126130"/>
<dbReference type="PANTHER" id="PTHR21261">
    <property type="entry name" value="BEAT PROTEIN"/>
    <property type="match status" value="1"/>
</dbReference>
<dbReference type="SUPFAM" id="SSF48726">
    <property type="entry name" value="Immunoglobulin"/>
    <property type="match status" value="1"/>
</dbReference>
<dbReference type="RefSeq" id="XP_024085758.1">
    <property type="nucleotide sequence ID" value="XM_024229990.1"/>
</dbReference>
<protein>
    <recommendedName>
        <fullName evidence="2">CD80-like immunoglobulin C2-set domain-containing protein</fullName>
    </recommendedName>
</protein>
<dbReference type="PANTHER" id="PTHR21261:SF14">
    <property type="entry name" value="BEATEN PATH IV, ISOFORM B"/>
    <property type="match status" value="1"/>
</dbReference>
<evidence type="ECO:0000256" key="1">
    <source>
        <dbReference type="ARBA" id="ARBA00023157"/>
    </source>
</evidence>
<dbReference type="Proteomes" id="UP000494040">
    <property type="component" value="Unassembled WGS sequence"/>
</dbReference>
<evidence type="ECO:0000259" key="2">
    <source>
        <dbReference type="Pfam" id="PF08205"/>
    </source>
</evidence>
<feature type="domain" description="CD80-like immunoglobulin C2-set" evidence="2">
    <location>
        <begin position="7"/>
        <end position="76"/>
    </location>
</feature>
<dbReference type="Gene3D" id="2.60.40.10">
    <property type="entry name" value="Immunoglobulins"/>
    <property type="match status" value="1"/>
</dbReference>
<dbReference type="InterPro" id="IPR036179">
    <property type="entry name" value="Ig-like_dom_sf"/>
</dbReference>
<dbReference type="InterPro" id="IPR013162">
    <property type="entry name" value="CD80_C2-set"/>
</dbReference>
<dbReference type="InterPro" id="IPR013783">
    <property type="entry name" value="Ig-like_fold"/>
</dbReference>
<evidence type="ECO:0000313" key="3">
    <source>
        <dbReference type="EnsemblMetazoa" id="XP_024085758.1"/>
    </source>
</evidence>
<dbReference type="OMA" id="WTWPRNS"/>
<sequence>MPSHGPHITGEKKQYMIGDELNLNCTSGKSYPASILHWYINDEQMTERDGVIKYPNAVHAHGLVTTALGLSMNVKPYHFNKGVMKLRCVASLSPVVWQGHHVVHSNAPLLDNREASFLVRGYSEKVRGNIILAISICILVLIT</sequence>
<evidence type="ECO:0000313" key="4">
    <source>
        <dbReference type="Proteomes" id="UP000494040"/>
    </source>
</evidence>